<dbReference type="InterPro" id="IPR052050">
    <property type="entry name" value="SecEffector_AnkRepeat"/>
</dbReference>
<dbReference type="OrthoDB" id="80764at2759"/>
<dbReference type="PANTHER" id="PTHR46586:SF3">
    <property type="entry name" value="ANKYRIN REPEAT-CONTAINING PROTEIN"/>
    <property type="match status" value="1"/>
</dbReference>
<evidence type="ECO:0000313" key="2">
    <source>
        <dbReference type="EMBL" id="VFT83462.1"/>
    </source>
</evidence>
<organism evidence="2 3">
    <name type="scientific">Aphanomyces stellatus</name>
    <dbReference type="NCBI Taxonomy" id="120398"/>
    <lineage>
        <taxon>Eukaryota</taxon>
        <taxon>Sar</taxon>
        <taxon>Stramenopiles</taxon>
        <taxon>Oomycota</taxon>
        <taxon>Saprolegniomycetes</taxon>
        <taxon>Saprolegniales</taxon>
        <taxon>Verrucalvaceae</taxon>
        <taxon>Aphanomyces</taxon>
    </lineage>
</organism>
<name>A0A485KE92_9STRA</name>
<dbReference type="EMBL" id="VJMH01002658">
    <property type="protein sequence ID" value="KAF0708012.1"/>
    <property type="molecule type" value="Genomic_DNA"/>
</dbReference>
<dbReference type="Proteomes" id="UP000332933">
    <property type="component" value="Unassembled WGS sequence"/>
</dbReference>
<dbReference type="PANTHER" id="PTHR46586">
    <property type="entry name" value="ANKYRIN REPEAT-CONTAINING PROTEIN"/>
    <property type="match status" value="1"/>
</dbReference>
<evidence type="ECO:0000313" key="1">
    <source>
        <dbReference type="EMBL" id="KAF0708012.1"/>
    </source>
</evidence>
<evidence type="ECO:0000313" key="3">
    <source>
        <dbReference type="Proteomes" id="UP000332933"/>
    </source>
</evidence>
<gene>
    <name evidence="2" type="primary">Aste57867_6473</name>
    <name evidence="1" type="ORF">As57867_006457</name>
    <name evidence="2" type="ORF">ASTE57867_6473</name>
</gene>
<proteinExistence type="predicted"/>
<protein>
    <submittedName>
        <fullName evidence="2">Aste57867_6473 protein</fullName>
    </submittedName>
</protein>
<keyword evidence="3" id="KW-1185">Reference proteome</keyword>
<accession>A0A485KE92</accession>
<dbReference type="AlphaFoldDB" id="A0A485KE92"/>
<reference evidence="2 3" key="1">
    <citation type="submission" date="2019-03" db="EMBL/GenBank/DDBJ databases">
        <authorList>
            <person name="Gaulin E."/>
            <person name="Dumas B."/>
        </authorList>
    </citation>
    <scope>NUCLEOTIDE SEQUENCE [LARGE SCALE GENOMIC DNA]</scope>
    <source>
        <strain evidence="2">CBS 568.67</strain>
    </source>
</reference>
<reference evidence="1" key="2">
    <citation type="submission" date="2019-06" db="EMBL/GenBank/DDBJ databases">
        <title>Genomics analysis of Aphanomyces spp. identifies a new class of oomycete effector associated with host adaptation.</title>
        <authorList>
            <person name="Gaulin E."/>
        </authorList>
    </citation>
    <scope>NUCLEOTIDE SEQUENCE</scope>
    <source>
        <strain evidence="1">CBS 578.67</strain>
    </source>
</reference>
<sequence>MTPRATVSVHVLTSPSLLCAICAFQRSVPRDMLPLQRLPTIPAVARSAHEYFGQSERVVDVVVTPWLASHGFARLPRVVAYLPHVTSLLANFAADHGRVDLLTHLHDHIHVRLDGCSNILLELVARRGHVATLAYLGSVDYPLARLNEAVFFATSQCQQPVLVYVLATYGHTINMRGWVPTMVARTSTIDGDLSTMRWLVDVWFPAVESDEMYEALLTHCLAAAMDVAQVDVVHWVAAKIQARHGQLGALLEVFMLHSDNTDFLLDAMREDADVSLDELAHLAATNEFDEVNVILARLPRVFAKFTCLQVGGTKRRAALTACLRLATTCGRWRVMRWLVEDQEMATEDVRAVFDANVCGHDADTTALRQYDVDMVAFLQSHDIGLDRTYMLRVVSLFLLDTTADGTEWTTTTLRSTEPLSLWMAAVVRSFDALSKDDDGSDATVVGRCLQHLLLQERRPRTALLRGIYSTWQRMVHNAPVAQSKKREIEDEIVAQAITPKRQKIIHGLLAGQSSIESNA</sequence>
<dbReference type="EMBL" id="CAADRA010002660">
    <property type="protein sequence ID" value="VFT83462.1"/>
    <property type="molecule type" value="Genomic_DNA"/>
</dbReference>